<dbReference type="InterPro" id="IPR036794">
    <property type="entry name" value="ATP_F1_dsu/esu_C_sf"/>
</dbReference>
<dbReference type="GO" id="GO:0046933">
    <property type="term" value="F:proton-transporting ATP synthase activity, rotational mechanism"/>
    <property type="evidence" value="ECO:0007669"/>
    <property type="project" value="UniProtKB-UniRule"/>
</dbReference>
<evidence type="ECO:0000256" key="1">
    <source>
        <dbReference type="ARBA" id="ARBA00003543"/>
    </source>
</evidence>
<proteinExistence type="inferred from homology"/>
<dbReference type="Pfam" id="PF02823">
    <property type="entry name" value="ATP-synt_DE_N"/>
    <property type="match status" value="1"/>
</dbReference>
<dbReference type="SUPFAM" id="SSF51344">
    <property type="entry name" value="Epsilon subunit of F1F0-ATP synthase N-terminal domain"/>
    <property type="match status" value="1"/>
</dbReference>
<keyword evidence="7 12" id="KW-0472">Membrane</keyword>
<keyword evidence="12" id="KW-1003">Cell membrane</keyword>
<evidence type="ECO:0000256" key="8">
    <source>
        <dbReference type="ARBA" id="ARBA00023196"/>
    </source>
</evidence>
<comment type="caution">
    <text evidence="14">The sequence shown here is derived from an EMBL/GenBank/DDBJ whole genome shotgun (WGS) entry which is preliminary data.</text>
</comment>
<dbReference type="Proteomes" id="UP000254912">
    <property type="component" value="Unassembled WGS sequence"/>
</dbReference>
<sequence length="144" mass="15675">MNEHSIKVSIVTPDGVVFEYETATLVVLHTTGGEVGIMANHVPLISALEISEVKVVDESESNNMTELIAVNGGFAEFSQNMLTIVADSAEKSGDIDVRRAESARKRAEEALKQAKDRQDAREIQRNQAALLRAINRIQAATGQK</sequence>
<dbReference type="PANTHER" id="PTHR13822">
    <property type="entry name" value="ATP SYNTHASE DELTA/EPSILON CHAIN"/>
    <property type="match status" value="1"/>
</dbReference>
<dbReference type="GO" id="GO:0005524">
    <property type="term" value="F:ATP binding"/>
    <property type="evidence" value="ECO:0007669"/>
    <property type="project" value="UniProtKB-UniRule"/>
</dbReference>
<keyword evidence="15" id="KW-1185">Reference proteome</keyword>
<dbReference type="NCBIfam" id="TIGR01216">
    <property type="entry name" value="ATP_synt_epsi"/>
    <property type="match status" value="1"/>
</dbReference>
<dbReference type="CDD" id="cd12152">
    <property type="entry name" value="F1-ATPase_delta"/>
    <property type="match status" value="1"/>
</dbReference>
<gene>
    <name evidence="12" type="primary">atpC</name>
    <name evidence="14" type="ORF">DFP99_0987</name>
</gene>
<dbReference type="PANTHER" id="PTHR13822:SF10">
    <property type="entry name" value="ATP SYNTHASE EPSILON CHAIN, CHLOROPLASTIC"/>
    <property type="match status" value="1"/>
</dbReference>
<dbReference type="InterPro" id="IPR020546">
    <property type="entry name" value="ATP_synth_F1_dsu/esu_N"/>
</dbReference>
<keyword evidence="6 12" id="KW-0406">Ion transport</keyword>
<evidence type="ECO:0000313" key="15">
    <source>
        <dbReference type="Proteomes" id="UP000254912"/>
    </source>
</evidence>
<comment type="similarity">
    <text evidence="3 12 13">Belongs to the ATPase epsilon chain family.</text>
</comment>
<comment type="subunit">
    <text evidence="12 13">F-type ATPases have 2 components, CF(1) - the catalytic core - and CF(0) - the membrane proton channel. CF(1) has five subunits: alpha(3), beta(3), gamma(1), delta(1), epsilon(1). CF(0) has three main subunits: a, b and c.</text>
</comment>
<dbReference type="InterPro" id="IPR020547">
    <property type="entry name" value="ATP_synth_F1_esu_C"/>
</dbReference>
<evidence type="ECO:0000256" key="3">
    <source>
        <dbReference type="ARBA" id="ARBA00005712"/>
    </source>
</evidence>
<comment type="subcellular location">
    <subcellularLocation>
        <location evidence="2 12">Cell membrane</location>
        <topology evidence="2 12">Peripheral membrane protein</topology>
    </subcellularLocation>
</comment>
<keyword evidence="9 12" id="KW-0066">ATP synthesis</keyword>
<dbReference type="InterPro" id="IPR036771">
    <property type="entry name" value="ATPsynth_dsu/esu_N"/>
</dbReference>
<protein>
    <recommendedName>
        <fullName evidence="4 12">ATP synthase epsilon chain</fullName>
    </recommendedName>
    <alternativeName>
        <fullName evidence="11 12">ATP synthase F1 sector epsilon subunit</fullName>
    </alternativeName>
    <alternativeName>
        <fullName evidence="10 12">F-ATPase epsilon subunit</fullName>
    </alternativeName>
</protein>
<accession>A0A288QVA1</accession>
<dbReference type="InterPro" id="IPR001469">
    <property type="entry name" value="ATP_synth_F1_dsu/esu"/>
</dbReference>
<keyword evidence="12" id="KW-0375">Hydrogen ion transport</keyword>
<evidence type="ECO:0000256" key="7">
    <source>
        <dbReference type="ARBA" id="ARBA00023136"/>
    </source>
</evidence>
<dbReference type="Gene3D" id="2.60.15.10">
    <property type="entry name" value="F0F1 ATP synthase delta/epsilon subunit, N-terminal"/>
    <property type="match status" value="1"/>
</dbReference>
<dbReference type="NCBIfam" id="NF001846">
    <property type="entry name" value="PRK00571.1-3"/>
    <property type="match status" value="1"/>
</dbReference>
<dbReference type="HAMAP" id="MF_00530">
    <property type="entry name" value="ATP_synth_epsil_bac"/>
    <property type="match status" value="1"/>
</dbReference>
<dbReference type="Pfam" id="PF00401">
    <property type="entry name" value="ATP-synt_DE"/>
    <property type="match status" value="1"/>
</dbReference>
<evidence type="ECO:0000256" key="9">
    <source>
        <dbReference type="ARBA" id="ARBA00023310"/>
    </source>
</evidence>
<dbReference type="AlphaFoldDB" id="A0A288QVA1"/>
<name>A0A288QVA1_9LACO</name>
<evidence type="ECO:0000313" key="14">
    <source>
        <dbReference type="EMBL" id="RDL06605.1"/>
    </source>
</evidence>
<dbReference type="EMBL" id="QRAS01000002">
    <property type="protein sequence ID" value="RDL06605.1"/>
    <property type="molecule type" value="Genomic_DNA"/>
</dbReference>
<organism evidence="14 15">
    <name type="scientific">Weissella soli</name>
    <dbReference type="NCBI Taxonomy" id="155866"/>
    <lineage>
        <taxon>Bacteria</taxon>
        <taxon>Bacillati</taxon>
        <taxon>Bacillota</taxon>
        <taxon>Bacilli</taxon>
        <taxon>Lactobacillales</taxon>
        <taxon>Lactobacillaceae</taxon>
        <taxon>Weissella</taxon>
    </lineage>
</organism>
<evidence type="ECO:0000256" key="10">
    <source>
        <dbReference type="ARBA" id="ARBA00030215"/>
    </source>
</evidence>
<evidence type="ECO:0000256" key="6">
    <source>
        <dbReference type="ARBA" id="ARBA00023065"/>
    </source>
</evidence>
<keyword evidence="8 12" id="KW-0139">CF(1)</keyword>
<evidence type="ECO:0000256" key="4">
    <source>
        <dbReference type="ARBA" id="ARBA00014480"/>
    </source>
</evidence>
<dbReference type="KEGG" id="wso:WSWS_00065"/>
<dbReference type="GO" id="GO:0045259">
    <property type="term" value="C:proton-transporting ATP synthase complex"/>
    <property type="evidence" value="ECO:0007669"/>
    <property type="project" value="UniProtKB-KW"/>
</dbReference>
<dbReference type="SUPFAM" id="SSF46604">
    <property type="entry name" value="Epsilon subunit of F1F0-ATP synthase C-terminal domain"/>
    <property type="match status" value="1"/>
</dbReference>
<keyword evidence="5 12" id="KW-0813">Transport</keyword>
<dbReference type="GO" id="GO:0005886">
    <property type="term" value="C:plasma membrane"/>
    <property type="evidence" value="ECO:0007669"/>
    <property type="project" value="UniProtKB-SubCell"/>
</dbReference>
<comment type="function">
    <text evidence="1 12">Produces ATP from ADP in the presence of a proton gradient across the membrane.</text>
</comment>
<dbReference type="OrthoDB" id="9804110at2"/>
<evidence type="ECO:0000256" key="12">
    <source>
        <dbReference type="HAMAP-Rule" id="MF_00530"/>
    </source>
</evidence>
<dbReference type="Gene3D" id="1.20.5.440">
    <property type="entry name" value="ATP synthase delta/epsilon subunit, C-terminal domain"/>
    <property type="match status" value="1"/>
</dbReference>
<evidence type="ECO:0000256" key="13">
    <source>
        <dbReference type="RuleBase" id="RU003656"/>
    </source>
</evidence>
<evidence type="ECO:0000256" key="5">
    <source>
        <dbReference type="ARBA" id="ARBA00022448"/>
    </source>
</evidence>
<reference evidence="14 15" key="1">
    <citation type="submission" date="2018-07" db="EMBL/GenBank/DDBJ databases">
        <title>Genomic Encyclopedia of Type Strains, Phase III (KMG-III): the genomes of soil and plant-associated and newly described type strains.</title>
        <authorList>
            <person name="Whitman W."/>
        </authorList>
    </citation>
    <scope>NUCLEOTIDE SEQUENCE [LARGE SCALE GENOMIC DNA]</scope>
    <source>
        <strain evidence="14 15">CECT 7031</strain>
    </source>
</reference>
<evidence type="ECO:0000256" key="11">
    <source>
        <dbReference type="ARBA" id="ARBA00031795"/>
    </source>
</evidence>
<evidence type="ECO:0000256" key="2">
    <source>
        <dbReference type="ARBA" id="ARBA00004202"/>
    </source>
</evidence>